<keyword evidence="2" id="KW-1185">Reference proteome</keyword>
<dbReference type="InterPro" id="IPR048850">
    <property type="entry name" value="BTH_I2711-like"/>
</dbReference>
<dbReference type="Proteomes" id="UP001596103">
    <property type="component" value="Unassembled WGS sequence"/>
</dbReference>
<evidence type="ECO:0000313" key="1">
    <source>
        <dbReference type="EMBL" id="MFC5429241.1"/>
    </source>
</evidence>
<protein>
    <submittedName>
        <fullName evidence="1">Uncharacterized protein</fullName>
    </submittedName>
</protein>
<reference evidence="2" key="1">
    <citation type="journal article" date="2019" name="Int. J. Syst. Evol. Microbiol.">
        <title>The Global Catalogue of Microorganisms (GCM) 10K type strain sequencing project: providing services to taxonomists for standard genome sequencing and annotation.</title>
        <authorList>
            <consortium name="The Broad Institute Genomics Platform"/>
            <consortium name="The Broad Institute Genome Sequencing Center for Infectious Disease"/>
            <person name="Wu L."/>
            <person name="Ma J."/>
        </authorList>
    </citation>
    <scope>NUCLEOTIDE SEQUENCE [LARGE SCALE GENOMIC DNA]</scope>
    <source>
        <strain evidence="2">CCUG 56042</strain>
    </source>
</reference>
<organism evidence="1 2">
    <name type="scientific">Paraburkholderia denitrificans</name>
    <dbReference type="NCBI Taxonomy" id="694025"/>
    <lineage>
        <taxon>Bacteria</taxon>
        <taxon>Pseudomonadati</taxon>
        <taxon>Pseudomonadota</taxon>
        <taxon>Betaproteobacteria</taxon>
        <taxon>Burkholderiales</taxon>
        <taxon>Burkholderiaceae</taxon>
        <taxon>Paraburkholderia</taxon>
    </lineage>
</organism>
<gene>
    <name evidence="1" type="ORF">ACFPTO_10580</name>
</gene>
<dbReference type="Gene3D" id="1.10.150.610">
    <property type="match status" value="1"/>
</dbReference>
<comment type="caution">
    <text evidence="1">The sequence shown here is derived from an EMBL/GenBank/DDBJ whole genome shotgun (WGS) entry which is preliminary data.</text>
</comment>
<proteinExistence type="predicted"/>
<name>A0ABW0J840_9BURK</name>
<evidence type="ECO:0000313" key="2">
    <source>
        <dbReference type="Proteomes" id="UP001596103"/>
    </source>
</evidence>
<sequence length="72" mass="7916">MKRIFMTRDEAVHLLVQAHASASGHSSPLIQPAGNDPAKLEVLDRLLLDVRAGRVNEFRLDANDSTHIAITD</sequence>
<dbReference type="Pfam" id="PF21627">
    <property type="entry name" value="BTH_I2711-like"/>
    <property type="match status" value="1"/>
</dbReference>
<dbReference type="EMBL" id="JBHSMP010000013">
    <property type="protein sequence ID" value="MFC5429241.1"/>
    <property type="molecule type" value="Genomic_DNA"/>
</dbReference>
<accession>A0ABW0J840</accession>
<dbReference type="RefSeq" id="WP_293043178.1">
    <property type="nucleotide sequence ID" value="NZ_JBHSMP010000013.1"/>
</dbReference>